<proteinExistence type="predicted"/>
<dbReference type="RefSeq" id="WP_165700712.1">
    <property type="nucleotide sequence ID" value="NZ_CP036265.1"/>
</dbReference>
<reference evidence="2 3" key="1">
    <citation type="submission" date="2019-02" db="EMBL/GenBank/DDBJ databases">
        <title>Deep-cultivation of Planctomycetes and their phenomic and genomic characterization uncovers novel biology.</title>
        <authorList>
            <person name="Wiegand S."/>
            <person name="Jogler M."/>
            <person name="Boedeker C."/>
            <person name="Pinto D."/>
            <person name="Vollmers J."/>
            <person name="Rivas-Marin E."/>
            <person name="Kohn T."/>
            <person name="Peeters S.H."/>
            <person name="Heuer A."/>
            <person name="Rast P."/>
            <person name="Oberbeckmann S."/>
            <person name="Bunk B."/>
            <person name="Jeske O."/>
            <person name="Meyerdierks A."/>
            <person name="Storesund J.E."/>
            <person name="Kallscheuer N."/>
            <person name="Luecker S."/>
            <person name="Lage O.M."/>
            <person name="Pohl T."/>
            <person name="Merkel B.J."/>
            <person name="Hornburger P."/>
            <person name="Mueller R.-W."/>
            <person name="Bruemmer F."/>
            <person name="Labrenz M."/>
            <person name="Spormann A.M."/>
            <person name="Op den Camp H."/>
            <person name="Overmann J."/>
            <person name="Amann R."/>
            <person name="Jetten M.S.M."/>
            <person name="Mascher T."/>
            <person name="Medema M.H."/>
            <person name="Devos D.P."/>
            <person name="Kaster A.-K."/>
            <person name="Ovreas L."/>
            <person name="Rohde M."/>
            <person name="Galperin M.Y."/>
            <person name="Jogler C."/>
        </authorList>
    </citation>
    <scope>NUCLEOTIDE SEQUENCE [LARGE SCALE GENOMIC DNA]</scope>
    <source>
        <strain evidence="2 3">CA12</strain>
    </source>
</reference>
<evidence type="ECO:0000313" key="3">
    <source>
        <dbReference type="Proteomes" id="UP000318741"/>
    </source>
</evidence>
<accession>A0A517PAB5</accession>
<feature type="region of interest" description="Disordered" evidence="1">
    <location>
        <begin position="143"/>
        <end position="216"/>
    </location>
</feature>
<dbReference type="Proteomes" id="UP000318741">
    <property type="component" value="Chromosome"/>
</dbReference>
<evidence type="ECO:0000256" key="1">
    <source>
        <dbReference type="SAM" id="MobiDB-lite"/>
    </source>
</evidence>
<evidence type="ECO:0000313" key="2">
    <source>
        <dbReference type="EMBL" id="QDT16317.1"/>
    </source>
</evidence>
<feature type="compositionally biased region" description="Low complexity" evidence="1">
    <location>
        <begin position="297"/>
        <end position="313"/>
    </location>
</feature>
<keyword evidence="3" id="KW-1185">Reference proteome</keyword>
<feature type="compositionally biased region" description="Low complexity" evidence="1">
    <location>
        <begin position="15"/>
        <end position="25"/>
    </location>
</feature>
<gene>
    <name evidence="2" type="ORF">CA12_24180</name>
</gene>
<feature type="region of interest" description="Disordered" evidence="1">
    <location>
        <begin position="288"/>
        <end position="318"/>
    </location>
</feature>
<organism evidence="2 3">
    <name type="scientific">Alienimonas californiensis</name>
    <dbReference type="NCBI Taxonomy" id="2527989"/>
    <lineage>
        <taxon>Bacteria</taxon>
        <taxon>Pseudomonadati</taxon>
        <taxon>Planctomycetota</taxon>
        <taxon>Planctomycetia</taxon>
        <taxon>Planctomycetales</taxon>
        <taxon>Planctomycetaceae</taxon>
        <taxon>Alienimonas</taxon>
    </lineage>
</organism>
<name>A0A517PAB5_9PLAN</name>
<dbReference type="AlphaFoldDB" id="A0A517PAB5"/>
<protein>
    <submittedName>
        <fullName evidence="2">Uncharacterized protein</fullName>
    </submittedName>
</protein>
<feature type="region of interest" description="Disordered" evidence="1">
    <location>
        <begin position="1"/>
        <end position="25"/>
    </location>
</feature>
<dbReference type="KEGG" id="acaf:CA12_24180"/>
<sequence>MADSPVRNVPATGPRSGSADASAAARGARADVACPTCDELVRPGLVRCWSCGGFMRSDVADRYAELQGERAEVAYQPLPELDQNAASKLASEAQAAARSAPDEDADFELTGEFAVGGGDAGAASGVADAAGDDPEDEFTMADVEDASYSAPRVGNAASKSKARKPVEKPAGEEGDTFSISDADDADDEAPAAGTPAKKSARPAKPPAEGDDVAHSEATGGDVLLDIALQEVGLDRGGKRRGLVVKGDKILLHCPAGHPVKVARKHGGKVGRCPHPGCGLRYLVPVVPPDPTEEPDADAATPDAAADAAAAPKAPAGPPDELAAGAFTRYIDGVRLHTVVPAKVKSKADSQAKAFEEADLALSPASLLVVTMEGKKGAFGLGGEKPAQVRVKVREHLSAEAPDLAALPVPHVLLAGENAGEVAVEYPSNLPHESKFGGEPVFGTGRIALRLPRTGGEKDADQPPEKQSLRFVSLTLSQYRRFAAAMEEFGFAPGPGGRYAPDAPIPRTDDAPVHTGHYTDAPVPELPRPDLYQADPKLNVVVSGYRCQSCGLIVSEDGRKKEKLGGANGKGLAKAKCPKCGEKFGNQPLYKLADAKPDAKA</sequence>
<dbReference type="EMBL" id="CP036265">
    <property type="protein sequence ID" value="QDT16317.1"/>
    <property type="molecule type" value="Genomic_DNA"/>
</dbReference>